<evidence type="ECO:0000313" key="1">
    <source>
        <dbReference type="EMBL" id="TLS67204.1"/>
    </source>
</evidence>
<dbReference type="AlphaFoldDB" id="A0A5R9GVN9"/>
<dbReference type="RefSeq" id="WP_138239121.1">
    <property type="nucleotide sequence ID" value="NZ_VBRY01000006.1"/>
</dbReference>
<proteinExistence type="predicted"/>
<reference evidence="1 2" key="1">
    <citation type="journal article" date="2019" name="Appl. Environ. Microbiol.">
        <title>Environmental Evidence and Genomic Insight of Iron-oxidizing Bacteria Preference Towards More Corrosion Resistant Stainless Steel at Higher Salinities.</title>
        <authorList>
            <person name="Garrison C.E."/>
            <person name="Price K.A."/>
            <person name="Field E.K."/>
        </authorList>
    </citation>
    <scope>NUCLEOTIDE SEQUENCE [LARGE SCALE GENOMIC DNA]</scope>
    <source>
        <strain evidence="1 2">P3</strain>
    </source>
</reference>
<comment type="caution">
    <text evidence="1">The sequence shown here is derived from an EMBL/GenBank/DDBJ whole genome shotgun (WGS) entry which is preliminary data.</text>
</comment>
<name>A0A5R9GVN9_9PROT</name>
<organism evidence="1 2">
    <name type="scientific">Mariprofundus erugo</name>
    <dbReference type="NCBI Taxonomy" id="2528639"/>
    <lineage>
        <taxon>Bacteria</taxon>
        <taxon>Pseudomonadati</taxon>
        <taxon>Pseudomonadota</taxon>
        <taxon>Candidatius Mariprofundia</taxon>
        <taxon>Mariprofundales</taxon>
        <taxon>Mariprofundaceae</taxon>
        <taxon>Mariprofundus</taxon>
    </lineage>
</organism>
<keyword evidence="2" id="KW-1185">Reference proteome</keyword>
<sequence length="153" mass="16902">MTANTDATQAQAYLRLNGEISGQNNYQWGTMDFVNRYFTGGGDVTLKSVGLGSSFENAASVQSQVRDFIIGTIIYAQDGYSFSDRGVSNVTWEPNLFSVGKSSFFKSVTCSRGLCIYNFGIKDWFRDPIDIGVELPGGTPYRISHSWSLKVAY</sequence>
<evidence type="ECO:0000313" key="2">
    <source>
        <dbReference type="Proteomes" id="UP000306585"/>
    </source>
</evidence>
<protein>
    <submittedName>
        <fullName evidence="1">Uncharacterized protein</fullName>
    </submittedName>
</protein>
<dbReference type="Proteomes" id="UP000306585">
    <property type="component" value="Unassembled WGS sequence"/>
</dbReference>
<accession>A0A5R9GVN9</accession>
<dbReference type="EMBL" id="VBRY01000006">
    <property type="protein sequence ID" value="TLS67204.1"/>
    <property type="molecule type" value="Genomic_DNA"/>
</dbReference>
<gene>
    <name evidence="1" type="ORF">FEF65_07110</name>
</gene>